<protein>
    <submittedName>
        <fullName evidence="4">LytTR family transcriptional regulator</fullName>
    </submittedName>
</protein>
<dbReference type="InterPro" id="IPR046947">
    <property type="entry name" value="LytR-like"/>
</dbReference>
<dbReference type="Gene3D" id="3.40.50.2300">
    <property type="match status" value="1"/>
</dbReference>
<evidence type="ECO:0000259" key="3">
    <source>
        <dbReference type="PROSITE" id="PS50930"/>
    </source>
</evidence>
<dbReference type="eggNOG" id="COG3279">
    <property type="taxonomic scope" value="Bacteria"/>
</dbReference>
<dbReference type="Pfam" id="PF04397">
    <property type="entry name" value="LytTR"/>
    <property type="match status" value="1"/>
</dbReference>
<dbReference type="Proteomes" id="UP000028623">
    <property type="component" value="Unassembled WGS sequence"/>
</dbReference>
<feature type="domain" description="HTH LytTR-type" evidence="3">
    <location>
        <begin position="138"/>
        <end position="235"/>
    </location>
</feature>
<gene>
    <name evidence="4" type="ORF">IO89_12100</name>
</gene>
<sequence length="235" mass="27039">MMERLNCIIVDDNEIDRLTVLSFAKRFPNLHILGTFSDSNEALKAVESQSVDILFLDIDMAGLSGVELRKKVKHVPVCIFITSHPEFAVESFELETLDFIVKPLKFDRFEHTMRRVTDFFEMKSKASLFESSIGGDVIYIKEGHDQIKVKLHEILYLEALKDYTLVVTSQKRHCVLSSIGLLLKEVSFQSFVRIHRSFAVQKQFINKINTNEIILNNDLAIPIGRSFKDNLKFLL</sequence>
<accession>A0A085BES1</accession>
<evidence type="ECO:0000313" key="4">
    <source>
        <dbReference type="EMBL" id="KFC20966.1"/>
    </source>
</evidence>
<name>A0A085BES1_9FLAO</name>
<organism evidence="4 5">
    <name type="scientific">Epilithonimonas lactis</name>
    <dbReference type="NCBI Taxonomy" id="421072"/>
    <lineage>
        <taxon>Bacteria</taxon>
        <taxon>Pseudomonadati</taxon>
        <taxon>Bacteroidota</taxon>
        <taxon>Flavobacteriia</taxon>
        <taxon>Flavobacteriales</taxon>
        <taxon>Weeksellaceae</taxon>
        <taxon>Chryseobacterium group</taxon>
        <taxon>Epilithonimonas</taxon>
    </lineage>
</organism>
<dbReference type="STRING" id="421072.SAMN04488097_0302"/>
<dbReference type="PROSITE" id="PS50110">
    <property type="entry name" value="RESPONSE_REGULATORY"/>
    <property type="match status" value="1"/>
</dbReference>
<keyword evidence="5" id="KW-1185">Reference proteome</keyword>
<dbReference type="PANTHER" id="PTHR37299:SF1">
    <property type="entry name" value="STAGE 0 SPORULATION PROTEIN A HOMOLOG"/>
    <property type="match status" value="1"/>
</dbReference>
<dbReference type="GO" id="GO:0003677">
    <property type="term" value="F:DNA binding"/>
    <property type="evidence" value="ECO:0007669"/>
    <property type="project" value="InterPro"/>
</dbReference>
<dbReference type="InterPro" id="IPR001789">
    <property type="entry name" value="Sig_transdc_resp-reg_receiver"/>
</dbReference>
<dbReference type="OrthoDB" id="2168082at2"/>
<feature type="modified residue" description="4-aspartylphosphate" evidence="1">
    <location>
        <position position="57"/>
    </location>
</feature>
<dbReference type="InterPro" id="IPR011006">
    <property type="entry name" value="CheY-like_superfamily"/>
</dbReference>
<evidence type="ECO:0000259" key="2">
    <source>
        <dbReference type="PROSITE" id="PS50110"/>
    </source>
</evidence>
<keyword evidence="1" id="KW-0597">Phosphoprotein</keyword>
<dbReference type="Gene3D" id="2.40.50.1020">
    <property type="entry name" value="LytTr DNA-binding domain"/>
    <property type="match status" value="1"/>
</dbReference>
<evidence type="ECO:0000313" key="5">
    <source>
        <dbReference type="Proteomes" id="UP000028623"/>
    </source>
</evidence>
<dbReference type="PANTHER" id="PTHR37299">
    <property type="entry name" value="TRANSCRIPTIONAL REGULATOR-RELATED"/>
    <property type="match status" value="1"/>
</dbReference>
<dbReference type="EMBL" id="JPLY01000004">
    <property type="protein sequence ID" value="KFC20966.1"/>
    <property type="molecule type" value="Genomic_DNA"/>
</dbReference>
<dbReference type="PROSITE" id="PS50930">
    <property type="entry name" value="HTH_LYTTR"/>
    <property type="match status" value="1"/>
</dbReference>
<comment type="caution">
    <text evidence="4">The sequence shown here is derived from an EMBL/GenBank/DDBJ whole genome shotgun (WGS) entry which is preliminary data.</text>
</comment>
<evidence type="ECO:0000256" key="1">
    <source>
        <dbReference type="PROSITE-ProRule" id="PRU00169"/>
    </source>
</evidence>
<dbReference type="SMART" id="SM00448">
    <property type="entry name" value="REC"/>
    <property type="match status" value="1"/>
</dbReference>
<dbReference type="GO" id="GO:0000156">
    <property type="term" value="F:phosphorelay response regulator activity"/>
    <property type="evidence" value="ECO:0007669"/>
    <property type="project" value="InterPro"/>
</dbReference>
<dbReference type="Pfam" id="PF00072">
    <property type="entry name" value="Response_reg"/>
    <property type="match status" value="1"/>
</dbReference>
<reference evidence="4 5" key="1">
    <citation type="submission" date="2014-07" db="EMBL/GenBank/DDBJ databases">
        <title>Epilithonimonas lactis LMG 22401 Genome.</title>
        <authorList>
            <person name="Pipes S.E."/>
            <person name="Stropko S.J."/>
        </authorList>
    </citation>
    <scope>NUCLEOTIDE SEQUENCE [LARGE SCALE GENOMIC DNA]</scope>
    <source>
        <strain evidence="4 5">LMG 24401</strain>
    </source>
</reference>
<dbReference type="SMART" id="SM00850">
    <property type="entry name" value="LytTR"/>
    <property type="match status" value="1"/>
</dbReference>
<feature type="domain" description="Response regulatory" evidence="2">
    <location>
        <begin position="6"/>
        <end position="117"/>
    </location>
</feature>
<dbReference type="SUPFAM" id="SSF52172">
    <property type="entry name" value="CheY-like"/>
    <property type="match status" value="1"/>
</dbReference>
<proteinExistence type="predicted"/>
<dbReference type="AlphaFoldDB" id="A0A085BES1"/>
<dbReference type="InterPro" id="IPR007492">
    <property type="entry name" value="LytTR_DNA-bd_dom"/>
</dbReference>